<dbReference type="SMART" id="SM00903">
    <property type="entry name" value="Flavin_Reduct"/>
    <property type="match status" value="1"/>
</dbReference>
<keyword evidence="2" id="KW-0560">Oxidoreductase</keyword>
<evidence type="ECO:0000313" key="4">
    <source>
        <dbReference type="EMBL" id="ANO52919.1"/>
    </source>
</evidence>
<dbReference type="STRING" id="1548547.BA177_01985"/>
<reference evidence="4 5" key="1">
    <citation type="submission" date="2016-06" db="EMBL/GenBank/DDBJ databases">
        <title>Complete genome sequence of a deep-branching marine Gamma Proteobacterium Woeseia oceani type strain XK5.</title>
        <authorList>
            <person name="Mu D."/>
            <person name="Du Z."/>
        </authorList>
    </citation>
    <scope>NUCLEOTIDE SEQUENCE [LARGE SCALE GENOMIC DNA]</scope>
    <source>
        <strain evidence="4 5">XK5</strain>
    </source>
</reference>
<evidence type="ECO:0000256" key="2">
    <source>
        <dbReference type="ARBA" id="ARBA00023002"/>
    </source>
</evidence>
<dbReference type="InterPro" id="IPR002563">
    <property type="entry name" value="Flavin_Rdtase-like_dom"/>
</dbReference>
<evidence type="ECO:0000256" key="1">
    <source>
        <dbReference type="ARBA" id="ARBA00008898"/>
    </source>
</evidence>
<keyword evidence="5" id="KW-1185">Reference proteome</keyword>
<gene>
    <name evidence="4" type="ORF">BA177_01985</name>
</gene>
<dbReference type="InterPro" id="IPR012349">
    <property type="entry name" value="Split_barrel_FMN-bd"/>
</dbReference>
<dbReference type="Gene3D" id="2.30.110.10">
    <property type="entry name" value="Electron Transport, Fmn-binding Protein, Chain A"/>
    <property type="match status" value="1"/>
</dbReference>
<accession>A0A193LKJ1</accession>
<evidence type="ECO:0000313" key="5">
    <source>
        <dbReference type="Proteomes" id="UP000092695"/>
    </source>
</evidence>
<dbReference type="RefSeq" id="WP_068618741.1">
    <property type="nucleotide sequence ID" value="NZ_CP016268.1"/>
</dbReference>
<dbReference type="PANTHER" id="PTHR30466">
    <property type="entry name" value="FLAVIN REDUCTASE"/>
    <property type="match status" value="1"/>
</dbReference>
<dbReference type="SUPFAM" id="SSF50475">
    <property type="entry name" value="FMN-binding split barrel"/>
    <property type="match status" value="1"/>
</dbReference>
<dbReference type="EMBL" id="CP016268">
    <property type="protein sequence ID" value="ANO52919.1"/>
    <property type="molecule type" value="Genomic_DNA"/>
</dbReference>
<dbReference type="GO" id="GO:0010181">
    <property type="term" value="F:FMN binding"/>
    <property type="evidence" value="ECO:0007669"/>
    <property type="project" value="InterPro"/>
</dbReference>
<proteinExistence type="inferred from homology"/>
<feature type="domain" description="Flavin reductase like" evidence="3">
    <location>
        <begin position="11"/>
        <end position="154"/>
    </location>
</feature>
<name>A0A193LKJ1_9GAMM</name>
<evidence type="ECO:0000259" key="3">
    <source>
        <dbReference type="SMART" id="SM00903"/>
    </source>
</evidence>
<dbReference type="PANTHER" id="PTHR30466:SF11">
    <property type="entry name" value="FLAVIN-DEPENDENT MONOOXYGENASE, REDUCTASE SUBUNIT HSAB"/>
    <property type="match status" value="1"/>
</dbReference>
<dbReference type="AlphaFoldDB" id="A0A193LKJ1"/>
<dbReference type="GO" id="GO:0042602">
    <property type="term" value="F:riboflavin reductase (NADPH) activity"/>
    <property type="evidence" value="ECO:0007669"/>
    <property type="project" value="TreeGrafter"/>
</dbReference>
<organism evidence="4 5">
    <name type="scientific">Woeseia oceani</name>
    <dbReference type="NCBI Taxonomy" id="1548547"/>
    <lineage>
        <taxon>Bacteria</taxon>
        <taxon>Pseudomonadati</taxon>
        <taxon>Pseudomonadota</taxon>
        <taxon>Gammaproteobacteria</taxon>
        <taxon>Woeseiales</taxon>
        <taxon>Woeseiaceae</taxon>
        <taxon>Woeseia</taxon>
    </lineage>
</organism>
<dbReference type="Proteomes" id="UP000092695">
    <property type="component" value="Chromosome"/>
</dbReference>
<dbReference type="InterPro" id="IPR050268">
    <property type="entry name" value="NADH-dep_flavin_reductase"/>
</dbReference>
<dbReference type="KEGG" id="woc:BA177_01985"/>
<sequence>MTDEFDLRRSLGRFATGVTVITCNDALGRPCGITANSFSSVSLDPPLVLWNIAKVSNSLEAYLNADRYAINVLAEDQRDLAVHFAKSDHTLFERIEYDQNRHGIPVLPATIACFDCRTQQIHDCGDHFIIVGKVEAYRTNDQAPLLFFGGRYAALAESG</sequence>
<comment type="similarity">
    <text evidence="1">Belongs to the non-flavoprotein flavin reductase family.</text>
</comment>
<dbReference type="Pfam" id="PF01613">
    <property type="entry name" value="Flavin_Reduct"/>
    <property type="match status" value="1"/>
</dbReference>
<protein>
    <recommendedName>
        <fullName evidence="3">Flavin reductase like domain-containing protein</fullName>
    </recommendedName>
</protein>